<reference evidence="1" key="1">
    <citation type="journal article" date="2022" name="New Phytol.">
        <title>Evolutionary transition to the ectomycorrhizal habit in the genomes of a hyperdiverse lineage of mushroom-forming fungi.</title>
        <authorList>
            <person name="Looney B."/>
            <person name="Miyauchi S."/>
            <person name="Morin E."/>
            <person name="Drula E."/>
            <person name="Courty P.E."/>
            <person name="Kohler A."/>
            <person name="Kuo A."/>
            <person name="LaButti K."/>
            <person name="Pangilinan J."/>
            <person name="Lipzen A."/>
            <person name="Riley R."/>
            <person name="Andreopoulos W."/>
            <person name="He G."/>
            <person name="Johnson J."/>
            <person name="Nolan M."/>
            <person name="Tritt A."/>
            <person name="Barry K.W."/>
            <person name="Grigoriev I.V."/>
            <person name="Nagy L.G."/>
            <person name="Hibbett D."/>
            <person name="Henrissat B."/>
            <person name="Matheny P.B."/>
            <person name="Labbe J."/>
            <person name="Martin F.M."/>
        </authorList>
    </citation>
    <scope>NUCLEOTIDE SEQUENCE</scope>
    <source>
        <strain evidence="1">BPL690</strain>
    </source>
</reference>
<evidence type="ECO:0000313" key="2">
    <source>
        <dbReference type="Proteomes" id="UP001203297"/>
    </source>
</evidence>
<dbReference type="AlphaFoldDB" id="A0AAD4LXQ0"/>
<sequence>MSEIPWVSATGTGYRCWPRQRPSIRGKGNAAISTVAELVASGKVPRQQAKGIRDQGPKRAGDSGLVKGKGQGWCKGAGSVLFIVSTKNQSSSVIRLCSESPSFFNIGIVLLVASVQQSTFGFHPILYQSPSNSQGIGVLNTQLAVSSGVVLSSAAVDTAASSNVVSSSATDKAAASSGVVSFLQAFEQQRRALSSGSGCAVMVFVSSSARSVNCRGVVGSGFIWSLAGVRVVVSVWGESGSSILFLYQNPSDIKRIGVGSSTARKIAVSSGFFNVWRGLPRYLLVLVLFLRWQFKPKVHRIWQGVRSKRHKMHRVLGKRPQASGYSSSYKLEASSQAAVVQATVLGSGVVKKGLLETSSFDRVRESLAGFDGWQRGQCEVLGCWSKGRGFRESMGSRVKVTSMSESSFRSGYTVLRRKRGSGVCRRLVGKEGKGVGFIVVSTADNENEGRALGFRVCRVARMRLSGSAILWQPVGATGEDSSVVQSGVQSPSERRLPGLGGQVCQSEKLPRLGQSACTALPIFATREMIVLTRVHLSDHGACNGQLIEVSGWGVKSYYLGSESQSRFQVAASS</sequence>
<gene>
    <name evidence="1" type="ORF">B0F90DRAFT_1671404</name>
</gene>
<proteinExistence type="predicted"/>
<dbReference type="EMBL" id="WTXG01000145">
    <property type="protein sequence ID" value="KAI0291676.1"/>
    <property type="molecule type" value="Genomic_DNA"/>
</dbReference>
<accession>A0AAD4LXQ0</accession>
<protein>
    <submittedName>
        <fullName evidence="1">Uncharacterized protein</fullName>
    </submittedName>
</protein>
<organism evidence="1 2">
    <name type="scientific">Multifurca ochricompacta</name>
    <dbReference type="NCBI Taxonomy" id="376703"/>
    <lineage>
        <taxon>Eukaryota</taxon>
        <taxon>Fungi</taxon>
        <taxon>Dikarya</taxon>
        <taxon>Basidiomycota</taxon>
        <taxon>Agaricomycotina</taxon>
        <taxon>Agaricomycetes</taxon>
        <taxon>Russulales</taxon>
        <taxon>Russulaceae</taxon>
        <taxon>Multifurca</taxon>
    </lineage>
</organism>
<comment type="caution">
    <text evidence="1">The sequence shown here is derived from an EMBL/GenBank/DDBJ whole genome shotgun (WGS) entry which is preliminary data.</text>
</comment>
<dbReference type="Proteomes" id="UP001203297">
    <property type="component" value="Unassembled WGS sequence"/>
</dbReference>
<keyword evidence="2" id="KW-1185">Reference proteome</keyword>
<evidence type="ECO:0000313" key="1">
    <source>
        <dbReference type="EMBL" id="KAI0291676.1"/>
    </source>
</evidence>
<name>A0AAD4LXQ0_9AGAM</name>